<proteinExistence type="predicted"/>
<organism evidence="1 2">
    <name type="scientific">Zoogloea ramigera</name>
    <dbReference type="NCBI Taxonomy" id="350"/>
    <lineage>
        <taxon>Bacteria</taxon>
        <taxon>Pseudomonadati</taxon>
        <taxon>Pseudomonadota</taxon>
        <taxon>Betaproteobacteria</taxon>
        <taxon>Rhodocyclales</taxon>
        <taxon>Zoogloeaceae</taxon>
        <taxon>Zoogloea</taxon>
    </lineage>
</organism>
<dbReference type="RefSeq" id="WP_218028628.1">
    <property type="nucleotide sequence ID" value="NZ_BJNV01000004.1"/>
</dbReference>
<protein>
    <submittedName>
        <fullName evidence="1">Uncharacterized protein</fullName>
    </submittedName>
</protein>
<reference evidence="1 2" key="1">
    <citation type="submission" date="2019-06" db="EMBL/GenBank/DDBJ databases">
        <title>Whole genome shotgun sequence of Zoogloea ramigera NBRC 15342.</title>
        <authorList>
            <person name="Hosoyama A."/>
            <person name="Uohara A."/>
            <person name="Ohji S."/>
            <person name="Ichikawa N."/>
        </authorList>
    </citation>
    <scope>NUCLEOTIDE SEQUENCE [LARGE SCALE GENOMIC DNA]</scope>
    <source>
        <strain evidence="1 2">NBRC 15342</strain>
    </source>
</reference>
<sequence length="169" mass="18274">MVAPIFCVNDEGQVQALGTLIPVRPEGFVMVQAAGAALHSDGLPWWLFDMRPQGYLGRAYASTHAAGLGLPPNPEHWRDADVLRALLAHGTPCRRLLCLQRLMLGSGTKPCCGLKGFMRCLAIAGAFLVVSCRVLGRFAGISTRQGRGLGGWGEWARVRYTPLVHSEHA</sequence>
<comment type="caution">
    <text evidence="1">The sequence shown here is derived from an EMBL/GenBank/DDBJ whole genome shotgun (WGS) entry which is preliminary data.</text>
</comment>
<keyword evidence="2" id="KW-1185">Reference proteome</keyword>
<dbReference type="EMBL" id="BJNV01000004">
    <property type="protein sequence ID" value="GEC94172.1"/>
    <property type="molecule type" value="Genomic_DNA"/>
</dbReference>
<accession>A0A4Y4CQ49</accession>
<name>A0A4Y4CQ49_ZOORA</name>
<dbReference type="Proteomes" id="UP000318422">
    <property type="component" value="Unassembled WGS sequence"/>
</dbReference>
<gene>
    <name evidence="1" type="ORF">ZRA01_02450</name>
</gene>
<evidence type="ECO:0000313" key="2">
    <source>
        <dbReference type="Proteomes" id="UP000318422"/>
    </source>
</evidence>
<evidence type="ECO:0000313" key="1">
    <source>
        <dbReference type="EMBL" id="GEC94172.1"/>
    </source>
</evidence>
<dbReference type="AlphaFoldDB" id="A0A4Y4CQ49"/>